<dbReference type="PROSITE" id="PS50850">
    <property type="entry name" value="MFS"/>
    <property type="match status" value="1"/>
</dbReference>
<dbReference type="Pfam" id="PF07690">
    <property type="entry name" value="MFS_1"/>
    <property type="match status" value="1"/>
</dbReference>
<dbReference type="InterPro" id="IPR050189">
    <property type="entry name" value="MFS_Efflux_Transporters"/>
</dbReference>
<evidence type="ECO:0000256" key="3">
    <source>
        <dbReference type="ARBA" id="ARBA00022475"/>
    </source>
</evidence>
<dbReference type="STRING" id="1114972.FD35_GL000247"/>
<evidence type="ECO:0000256" key="6">
    <source>
        <dbReference type="ARBA" id="ARBA00023136"/>
    </source>
</evidence>
<feature type="transmembrane region" description="Helical" evidence="7">
    <location>
        <begin position="343"/>
        <end position="365"/>
    </location>
</feature>
<keyword evidence="10" id="KW-1185">Reference proteome</keyword>
<feature type="transmembrane region" description="Helical" evidence="7">
    <location>
        <begin position="95"/>
        <end position="113"/>
    </location>
</feature>
<dbReference type="AlphaFoldDB" id="A0A0R1RTN2"/>
<accession>A0A0R1RTN2</accession>
<evidence type="ECO:0000313" key="9">
    <source>
        <dbReference type="EMBL" id="KRL57237.1"/>
    </source>
</evidence>
<dbReference type="InterPro" id="IPR036259">
    <property type="entry name" value="MFS_trans_sf"/>
</dbReference>
<feature type="transmembrane region" description="Helical" evidence="7">
    <location>
        <begin position="284"/>
        <end position="304"/>
    </location>
</feature>
<comment type="subcellular location">
    <subcellularLocation>
        <location evidence="1">Cell membrane</location>
        <topology evidence="1">Multi-pass membrane protein</topology>
    </subcellularLocation>
</comment>
<feature type="transmembrane region" description="Helical" evidence="7">
    <location>
        <begin position="256"/>
        <end position="277"/>
    </location>
</feature>
<feature type="transmembrane region" description="Helical" evidence="7">
    <location>
        <begin position="154"/>
        <end position="174"/>
    </location>
</feature>
<reference evidence="9 10" key="1">
    <citation type="journal article" date="2015" name="Genome Announc.">
        <title>Expanding the biotechnology potential of lactobacilli through comparative genomics of 213 strains and associated genera.</title>
        <authorList>
            <person name="Sun Z."/>
            <person name="Harris H.M."/>
            <person name="McCann A."/>
            <person name="Guo C."/>
            <person name="Argimon S."/>
            <person name="Zhang W."/>
            <person name="Yang X."/>
            <person name="Jeffery I.B."/>
            <person name="Cooney J.C."/>
            <person name="Kagawa T.F."/>
            <person name="Liu W."/>
            <person name="Song Y."/>
            <person name="Salvetti E."/>
            <person name="Wrobel A."/>
            <person name="Rasinkangas P."/>
            <person name="Parkhill J."/>
            <person name="Rea M.C."/>
            <person name="O'Sullivan O."/>
            <person name="Ritari J."/>
            <person name="Douillard F.P."/>
            <person name="Paul Ross R."/>
            <person name="Yang R."/>
            <person name="Briner A.E."/>
            <person name="Felis G.E."/>
            <person name="de Vos W.M."/>
            <person name="Barrangou R."/>
            <person name="Klaenhammer T.R."/>
            <person name="Caufield P.W."/>
            <person name="Cui Y."/>
            <person name="Zhang H."/>
            <person name="O'Toole P.W."/>
        </authorList>
    </citation>
    <scope>NUCLEOTIDE SEQUENCE [LARGE SCALE GENOMIC DNA]</scope>
    <source>
        <strain evidence="9 10">DSM 15814</strain>
    </source>
</reference>
<evidence type="ECO:0000256" key="4">
    <source>
        <dbReference type="ARBA" id="ARBA00022692"/>
    </source>
</evidence>
<feature type="transmembrane region" description="Helical" evidence="7">
    <location>
        <begin position="223"/>
        <end position="250"/>
    </location>
</feature>
<dbReference type="GO" id="GO:0005886">
    <property type="term" value="C:plasma membrane"/>
    <property type="evidence" value="ECO:0007669"/>
    <property type="project" value="UniProtKB-SubCell"/>
</dbReference>
<evidence type="ECO:0000313" key="10">
    <source>
        <dbReference type="Proteomes" id="UP000051999"/>
    </source>
</evidence>
<dbReference type="Gene3D" id="1.20.1250.20">
    <property type="entry name" value="MFS general substrate transporter like domains"/>
    <property type="match status" value="1"/>
</dbReference>
<gene>
    <name evidence="9" type="ORF">FD35_GL000247</name>
</gene>
<keyword evidence="4 7" id="KW-0812">Transmembrane</keyword>
<name>A0A0R1RTN2_9LACO</name>
<keyword evidence="2" id="KW-0813">Transport</keyword>
<keyword evidence="3" id="KW-1003">Cell membrane</keyword>
<dbReference type="PATRIC" id="fig|1114972.6.peg.246"/>
<dbReference type="PANTHER" id="PTHR43124:SF3">
    <property type="entry name" value="CHLORAMPHENICOL EFFLUX PUMP RV0191"/>
    <property type="match status" value="1"/>
</dbReference>
<comment type="caution">
    <text evidence="9">The sequence shown here is derived from an EMBL/GenBank/DDBJ whole genome shotgun (WGS) entry which is preliminary data.</text>
</comment>
<proteinExistence type="predicted"/>
<evidence type="ECO:0000259" key="8">
    <source>
        <dbReference type="PROSITE" id="PS50850"/>
    </source>
</evidence>
<dbReference type="PANTHER" id="PTHR43124">
    <property type="entry name" value="PURINE EFFLUX PUMP PBUE"/>
    <property type="match status" value="1"/>
</dbReference>
<feature type="domain" description="Major facilitator superfamily (MFS) profile" evidence="8">
    <location>
        <begin position="29"/>
        <end position="410"/>
    </location>
</feature>
<feature type="transmembrane region" description="Helical" evidence="7">
    <location>
        <begin position="180"/>
        <end position="202"/>
    </location>
</feature>
<dbReference type="InterPro" id="IPR020846">
    <property type="entry name" value="MFS_dom"/>
</dbReference>
<feature type="transmembrane region" description="Helical" evidence="7">
    <location>
        <begin position="377"/>
        <end position="401"/>
    </location>
</feature>
<evidence type="ECO:0000256" key="1">
    <source>
        <dbReference type="ARBA" id="ARBA00004651"/>
    </source>
</evidence>
<feature type="transmembrane region" description="Helical" evidence="7">
    <location>
        <begin position="29"/>
        <end position="51"/>
    </location>
</feature>
<evidence type="ECO:0000256" key="2">
    <source>
        <dbReference type="ARBA" id="ARBA00022448"/>
    </source>
</evidence>
<protein>
    <submittedName>
        <fullName evidence="9">Transporter, major facilitator family protein</fullName>
    </submittedName>
</protein>
<evidence type="ECO:0000256" key="7">
    <source>
        <dbReference type="SAM" id="Phobius"/>
    </source>
</evidence>
<organism evidence="9 10">
    <name type="scientific">Furfurilactobacillus rossiae DSM 15814</name>
    <dbReference type="NCBI Taxonomy" id="1114972"/>
    <lineage>
        <taxon>Bacteria</taxon>
        <taxon>Bacillati</taxon>
        <taxon>Bacillota</taxon>
        <taxon>Bacilli</taxon>
        <taxon>Lactobacillales</taxon>
        <taxon>Lactobacillaceae</taxon>
        <taxon>Furfurilactobacillus</taxon>
    </lineage>
</organism>
<feature type="transmembrane region" description="Helical" evidence="7">
    <location>
        <begin position="6"/>
        <end position="22"/>
    </location>
</feature>
<keyword evidence="6 7" id="KW-0472">Membrane</keyword>
<dbReference type="InterPro" id="IPR011701">
    <property type="entry name" value="MFS"/>
</dbReference>
<sequence length="412" mass="43708">MYLLTEVFSVVVIILKELVIMVHSPKSWLFKVAILSISLVLVAANAVAGVIPLTEASLPHVSHAAVEGLITAPSITVLIFVIFSSTISDHIGMKNTVLLGLLITGVAGIVPMFTNSYWVILAARLGFGAGLGLFNSIAYSIFSIYYEGDERATLLGFQGAVTAVGSILFFLVVAQLTPMGWHATFIVYGISFLILALFALVVPSDRHQQGDEDQPKQSINRAVIGYSLLWFLIMMLFTLVTLKASTLIIAGGYGTAAQGSLILAIVGGGQMLGGLVYGSVYKRIARSVLPGSALLTGILIVGLALSRTLWLTFVIAALLGITSAFVGPYLFGRVADVAPANSATLASSMMLIGINIASFIAPYFWGLVANLFHNTTPSFNLTISGIAFLIIGVIVVVGRLVHHPKKPQSDVQ</sequence>
<keyword evidence="5 7" id="KW-1133">Transmembrane helix</keyword>
<dbReference type="eggNOG" id="COG2814">
    <property type="taxonomic scope" value="Bacteria"/>
</dbReference>
<feature type="transmembrane region" description="Helical" evidence="7">
    <location>
        <begin position="63"/>
        <end position="83"/>
    </location>
</feature>
<dbReference type="SUPFAM" id="SSF103473">
    <property type="entry name" value="MFS general substrate transporter"/>
    <property type="match status" value="1"/>
</dbReference>
<feature type="transmembrane region" description="Helical" evidence="7">
    <location>
        <begin position="310"/>
        <end position="331"/>
    </location>
</feature>
<dbReference type="Proteomes" id="UP000051999">
    <property type="component" value="Unassembled WGS sequence"/>
</dbReference>
<dbReference type="GO" id="GO:0022857">
    <property type="term" value="F:transmembrane transporter activity"/>
    <property type="evidence" value="ECO:0007669"/>
    <property type="project" value="InterPro"/>
</dbReference>
<dbReference type="EMBL" id="AZFF01000001">
    <property type="protein sequence ID" value="KRL57237.1"/>
    <property type="molecule type" value="Genomic_DNA"/>
</dbReference>
<evidence type="ECO:0000256" key="5">
    <source>
        <dbReference type="ARBA" id="ARBA00022989"/>
    </source>
</evidence>
<feature type="transmembrane region" description="Helical" evidence="7">
    <location>
        <begin position="119"/>
        <end position="142"/>
    </location>
</feature>